<proteinExistence type="predicted"/>
<evidence type="ECO:0000313" key="3">
    <source>
        <dbReference type="EMBL" id="GGC61503.1"/>
    </source>
</evidence>
<dbReference type="SUPFAM" id="SSF51011">
    <property type="entry name" value="Glycosyl hydrolase domain"/>
    <property type="match status" value="1"/>
</dbReference>
<dbReference type="PANTHER" id="PTHR10357:SF205">
    <property type="entry name" value="O-GLYCOSYL HYDROLASE FAMILY 13"/>
    <property type="match status" value="1"/>
</dbReference>
<comment type="caution">
    <text evidence="3">The sequence shown here is derived from an EMBL/GenBank/DDBJ whole genome shotgun (WGS) entry which is preliminary data.</text>
</comment>
<dbReference type="InterPro" id="IPR006047">
    <property type="entry name" value="GH13_cat_dom"/>
</dbReference>
<evidence type="ECO:0000259" key="2">
    <source>
        <dbReference type="SMART" id="SM00642"/>
    </source>
</evidence>
<dbReference type="Pfam" id="PF16657">
    <property type="entry name" value="Malt_amylase_C"/>
    <property type="match status" value="1"/>
</dbReference>
<feature type="chain" id="PRO_5037087780" evidence="1">
    <location>
        <begin position="26"/>
        <end position="449"/>
    </location>
</feature>
<dbReference type="Pfam" id="PF00128">
    <property type="entry name" value="Alpha-amylase"/>
    <property type="match status" value="2"/>
</dbReference>
<dbReference type="GO" id="GO:0004556">
    <property type="term" value="F:alpha-amylase activity"/>
    <property type="evidence" value="ECO:0007669"/>
    <property type="project" value="TreeGrafter"/>
</dbReference>
<dbReference type="AlphaFoldDB" id="A0A916XBF3"/>
<dbReference type="EMBL" id="BMIL01000004">
    <property type="protein sequence ID" value="GGC61503.1"/>
    <property type="molecule type" value="Genomic_DNA"/>
</dbReference>
<organism evidence="3 4">
    <name type="scientific">Pedobacter quisquiliarum</name>
    <dbReference type="NCBI Taxonomy" id="1834438"/>
    <lineage>
        <taxon>Bacteria</taxon>
        <taxon>Pseudomonadati</taxon>
        <taxon>Bacteroidota</taxon>
        <taxon>Sphingobacteriia</taxon>
        <taxon>Sphingobacteriales</taxon>
        <taxon>Sphingobacteriaceae</taxon>
        <taxon>Pedobacter</taxon>
    </lineage>
</organism>
<dbReference type="Proteomes" id="UP000651668">
    <property type="component" value="Unassembled WGS sequence"/>
</dbReference>
<reference evidence="3" key="2">
    <citation type="submission" date="2020-09" db="EMBL/GenBank/DDBJ databases">
        <authorList>
            <person name="Sun Q."/>
            <person name="Zhou Y."/>
        </authorList>
    </citation>
    <scope>NUCLEOTIDE SEQUENCE</scope>
    <source>
        <strain evidence="3">CGMCC 1.15343</strain>
    </source>
</reference>
<dbReference type="SUPFAM" id="SSF51445">
    <property type="entry name" value="(Trans)glycosidases"/>
    <property type="match status" value="1"/>
</dbReference>
<name>A0A916XBF3_9SPHI</name>
<dbReference type="PANTHER" id="PTHR10357">
    <property type="entry name" value="ALPHA-AMYLASE FAMILY MEMBER"/>
    <property type="match status" value="1"/>
</dbReference>
<dbReference type="GO" id="GO:0009313">
    <property type="term" value="P:oligosaccharide catabolic process"/>
    <property type="evidence" value="ECO:0007669"/>
    <property type="project" value="TreeGrafter"/>
</dbReference>
<dbReference type="CDD" id="cd11313">
    <property type="entry name" value="AmyAc_arch_bac_AmyA"/>
    <property type="match status" value="1"/>
</dbReference>
<dbReference type="SMART" id="SM00642">
    <property type="entry name" value="Aamy"/>
    <property type="match status" value="1"/>
</dbReference>
<dbReference type="Gene3D" id="2.60.40.1180">
    <property type="entry name" value="Golgi alpha-mannosidase II"/>
    <property type="match status" value="1"/>
</dbReference>
<keyword evidence="1" id="KW-0732">Signal</keyword>
<sequence>MNMNSLKRLALNTLLLLCFGTAAIAQQQSSSTSFIVPDRRDVSLYQVNTRAFSVAGNLKSVTVRLDSIKALGINVIYLMPLYPVGTVNSVNSPYCIRDYTSIAEEFGTMDDLKTLVNTAHQKQMGVLMDWVANHTAFDHTWTKNKSWYKQDSTGKIISPPGTGWNDVAQLNFDNPDMRREMIKSMKFWLDNVNIDGFRCDYSDGPPFDFWKEAVASLRAAAESKKLLLLSEGTRADHFKAGFDYNFGFHFFENLKKIYKDGKSVQSIDSINAADLKGALPGQQYVRYTSNHDVNSSDGTSLSLFDGKKGELAAFVVVSYMQSIPMIYNGQEVGTANRLTFPFTTDKIDWNINPAHTAAYKKIIKFRAGSEPIRRGQLKTYSDNDVCVFTKELGSKKVLVVANLRPKAISYQLKSPLKNTRWKDAFSGNTKTLKTAVSLEPYQYMVLESQ</sequence>
<keyword evidence="4" id="KW-1185">Reference proteome</keyword>
<evidence type="ECO:0000313" key="4">
    <source>
        <dbReference type="Proteomes" id="UP000651668"/>
    </source>
</evidence>
<evidence type="ECO:0000256" key="1">
    <source>
        <dbReference type="SAM" id="SignalP"/>
    </source>
</evidence>
<dbReference type="InterPro" id="IPR013780">
    <property type="entry name" value="Glyco_hydro_b"/>
</dbReference>
<reference evidence="3" key="1">
    <citation type="journal article" date="2014" name="Int. J. Syst. Evol. Microbiol.">
        <title>Complete genome sequence of Corynebacterium casei LMG S-19264T (=DSM 44701T), isolated from a smear-ripened cheese.</title>
        <authorList>
            <consortium name="US DOE Joint Genome Institute (JGI-PGF)"/>
            <person name="Walter F."/>
            <person name="Albersmeier A."/>
            <person name="Kalinowski J."/>
            <person name="Ruckert C."/>
        </authorList>
    </citation>
    <scope>NUCLEOTIDE SEQUENCE</scope>
    <source>
        <strain evidence="3">CGMCC 1.15343</strain>
    </source>
</reference>
<feature type="signal peptide" evidence="1">
    <location>
        <begin position="1"/>
        <end position="25"/>
    </location>
</feature>
<accession>A0A916XBF3</accession>
<dbReference type="InterPro" id="IPR017853">
    <property type="entry name" value="GH"/>
</dbReference>
<gene>
    <name evidence="3" type="ORF">GCM10011387_13940</name>
</gene>
<dbReference type="InterPro" id="IPR032091">
    <property type="entry name" value="Malt_amylase-like_C"/>
</dbReference>
<dbReference type="Gene3D" id="3.20.20.80">
    <property type="entry name" value="Glycosidases"/>
    <property type="match status" value="1"/>
</dbReference>
<feature type="domain" description="Glycosyl hydrolase family 13 catalytic" evidence="2">
    <location>
        <begin position="46"/>
        <end position="366"/>
    </location>
</feature>
<protein>
    <submittedName>
        <fullName evidence="3">Alpha-amylase</fullName>
    </submittedName>
</protein>